<dbReference type="InterPro" id="IPR027268">
    <property type="entry name" value="Peptidase_M4/M1_CTD_sf"/>
</dbReference>
<gene>
    <name evidence="3" type="ORF">D7X12_11455</name>
</gene>
<dbReference type="OrthoDB" id="9816201at2"/>
<keyword evidence="4" id="KW-1185">Reference proteome</keyword>
<name>A0A3A8NKI6_9BACT</name>
<dbReference type="GO" id="GO:0008270">
    <property type="term" value="F:zinc ion binding"/>
    <property type="evidence" value="ECO:0007669"/>
    <property type="project" value="InterPro"/>
</dbReference>
<feature type="domain" description="Peptidase M1 membrane alanine aminopeptidase" evidence="2">
    <location>
        <begin position="263"/>
        <end position="455"/>
    </location>
</feature>
<proteinExistence type="predicted"/>
<feature type="region of interest" description="Disordered" evidence="1">
    <location>
        <begin position="22"/>
        <end position="42"/>
    </location>
</feature>
<sequence length="591" mass="65357">MLRAPRLWSLLLVLGLGGMGCDSPELPPEPPPEPPGPVGNVDGPPLAYAVDRYDFTFDLTTREATTRLWLDVKGAREGCVSIPAPAEVTDVRWQGAPASSARAVDGKLEVCGRSLLEGPVWIDSRYVVPEATHLYTQVGLSRRPDLHGDVFTYLLGWVESCDYFGPCDDAPARLAYFTFDVTHAPGEVVLCPGTLSQPDATHTRCELLGTRAPTYSAFMVASHPGWKRTRLVDSDVARVDLYDSSRGLLGPALDAVAVEDFLRWMTDRFGPLPYGRELRVAGAPTEWLGMEHPANIVLRDNLPLLPKNYANMTLHTLMHEVVHQWAGNRTTLASARDYPWKEAVAEYLTYVYEDEHRSGEAAGTLAYWDRLARTSSYYLRPGDVPAPPFISFVNDVYGTGPMILLLQLESLLGRPRVLSALQTFLAEPGARSIEDLRTALEGASGVGLQRYFETWVDGAGEPDLPYFQVEWREEDALVLTVTQQTLAGRVYPCVVELELQGEALEQRQRVTVSYGLEPASATVHATVPLPPWPVRAVTVDPGNRLVNRRIPLFLREWPDSGFALGLKGPAEGDALDGDHLGQHPVRFRERR</sequence>
<evidence type="ECO:0000256" key="1">
    <source>
        <dbReference type="SAM" id="MobiDB-lite"/>
    </source>
</evidence>
<dbReference type="GO" id="GO:0008237">
    <property type="term" value="F:metallopeptidase activity"/>
    <property type="evidence" value="ECO:0007669"/>
    <property type="project" value="InterPro"/>
</dbReference>
<organism evidence="3 4">
    <name type="scientific">Corallococcus sicarius</name>
    <dbReference type="NCBI Taxonomy" id="2316726"/>
    <lineage>
        <taxon>Bacteria</taxon>
        <taxon>Pseudomonadati</taxon>
        <taxon>Myxococcota</taxon>
        <taxon>Myxococcia</taxon>
        <taxon>Myxococcales</taxon>
        <taxon>Cystobacterineae</taxon>
        <taxon>Myxococcaceae</taxon>
        <taxon>Corallococcus</taxon>
    </lineage>
</organism>
<protein>
    <recommendedName>
        <fullName evidence="2">Peptidase M1 membrane alanine aminopeptidase domain-containing protein</fullName>
    </recommendedName>
</protein>
<dbReference type="EMBL" id="RAWG01000056">
    <property type="protein sequence ID" value="RKH44069.1"/>
    <property type="molecule type" value="Genomic_DNA"/>
</dbReference>
<evidence type="ECO:0000259" key="2">
    <source>
        <dbReference type="Pfam" id="PF01433"/>
    </source>
</evidence>
<dbReference type="Gene3D" id="1.10.390.10">
    <property type="entry name" value="Neutral Protease Domain 2"/>
    <property type="match status" value="1"/>
</dbReference>
<reference evidence="4" key="1">
    <citation type="submission" date="2018-09" db="EMBL/GenBank/DDBJ databases">
        <authorList>
            <person name="Livingstone P.G."/>
            <person name="Whitworth D.E."/>
        </authorList>
    </citation>
    <scope>NUCLEOTIDE SEQUENCE [LARGE SCALE GENOMIC DNA]</scope>
    <source>
        <strain evidence="4">CA040B</strain>
    </source>
</reference>
<comment type="caution">
    <text evidence="3">The sequence shown here is derived from an EMBL/GenBank/DDBJ whole genome shotgun (WGS) entry which is preliminary data.</text>
</comment>
<evidence type="ECO:0000313" key="3">
    <source>
        <dbReference type="EMBL" id="RKH44069.1"/>
    </source>
</evidence>
<accession>A0A3A8NKI6</accession>
<dbReference type="RefSeq" id="WP_120625307.1">
    <property type="nucleotide sequence ID" value="NZ_RAWG01000056.1"/>
</dbReference>
<dbReference type="PROSITE" id="PS51257">
    <property type="entry name" value="PROKAR_LIPOPROTEIN"/>
    <property type="match status" value="1"/>
</dbReference>
<dbReference type="Proteomes" id="UP000273405">
    <property type="component" value="Unassembled WGS sequence"/>
</dbReference>
<dbReference type="AlphaFoldDB" id="A0A3A8NKI6"/>
<evidence type="ECO:0000313" key="4">
    <source>
        <dbReference type="Proteomes" id="UP000273405"/>
    </source>
</evidence>
<dbReference type="SUPFAM" id="SSF55486">
    <property type="entry name" value="Metalloproteases ('zincins'), catalytic domain"/>
    <property type="match status" value="1"/>
</dbReference>
<dbReference type="Pfam" id="PF01433">
    <property type="entry name" value="Peptidase_M1"/>
    <property type="match status" value="1"/>
</dbReference>
<dbReference type="InterPro" id="IPR014782">
    <property type="entry name" value="Peptidase_M1_dom"/>
</dbReference>
<feature type="compositionally biased region" description="Pro residues" evidence="1">
    <location>
        <begin position="25"/>
        <end position="37"/>
    </location>
</feature>